<evidence type="ECO:0000313" key="10">
    <source>
        <dbReference type="EMBL" id="KAF4385113.1"/>
    </source>
</evidence>
<comment type="caution">
    <text evidence="10">The sequence shown here is derived from an EMBL/GenBank/DDBJ whole genome shotgun (WGS) entry which is preliminary data.</text>
</comment>
<dbReference type="InterPro" id="IPR011990">
    <property type="entry name" value="TPR-like_helical_dom_sf"/>
</dbReference>
<evidence type="ECO:0000313" key="12">
    <source>
        <dbReference type="Proteomes" id="UP000583929"/>
    </source>
</evidence>
<keyword evidence="7" id="KW-0808">Transferase</keyword>
<evidence type="ECO:0000313" key="11">
    <source>
        <dbReference type="Proteomes" id="UP000525078"/>
    </source>
</evidence>
<dbReference type="GO" id="GO:0005737">
    <property type="term" value="C:cytoplasm"/>
    <property type="evidence" value="ECO:0007669"/>
    <property type="project" value="UniProtKB-SubCell"/>
</dbReference>
<proteinExistence type="predicted"/>
<dbReference type="InterPro" id="IPR025800">
    <property type="entry name" value="CaM-Lys-N-MeTrfase"/>
</dbReference>
<evidence type="ECO:0000256" key="1">
    <source>
        <dbReference type="ARBA" id="ARBA00004123"/>
    </source>
</evidence>
<keyword evidence="5" id="KW-0963">Cytoplasm</keyword>
<evidence type="ECO:0000256" key="6">
    <source>
        <dbReference type="ARBA" id="ARBA00022603"/>
    </source>
</evidence>
<dbReference type="SUPFAM" id="SSF53335">
    <property type="entry name" value="S-adenosyl-L-methionine-dependent methyltransferases"/>
    <property type="match status" value="1"/>
</dbReference>
<dbReference type="AlphaFoldDB" id="A0A7J6GQC0"/>
<evidence type="ECO:0000256" key="8">
    <source>
        <dbReference type="ARBA" id="ARBA00023242"/>
    </source>
</evidence>
<dbReference type="InterPro" id="IPR019410">
    <property type="entry name" value="Methyltransf_16"/>
</dbReference>
<dbReference type="EMBL" id="JAATIP010000045">
    <property type="protein sequence ID" value="KAF4385113.1"/>
    <property type="molecule type" value="Genomic_DNA"/>
</dbReference>
<evidence type="ECO:0000313" key="9">
    <source>
        <dbReference type="EMBL" id="KAF4346997.1"/>
    </source>
</evidence>
<dbReference type="PANTHER" id="PTHR13539">
    <property type="entry name" value="CALMODULIN-LYSINE N-METHYLTRANSFERASE"/>
    <property type="match status" value="1"/>
</dbReference>
<gene>
    <name evidence="10" type="ORF">F8388_014246</name>
    <name evidence="9" type="ORF">G4B88_031437</name>
</gene>
<dbReference type="SUPFAM" id="SSF48452">
    <property type="entry name" value="TPR-like"/>
    <property type="match status" value="1"/>
</dbReference>
<dbReference type="GO" id="GO:0018025">
    <property type="term" value="F:calmodulin-lysine N-methyltransferase activity"/>
    <property type="evidence" value="ECO:0007669"/>
    <property type="project" value="UniProtKB-EC"/>
</dbReference>
<reference evidence="11 12" key="1">
    <citation type="journal article" date="2020" name="bioRxiv">
        <title>Sequence and annotation of 42 cannabis genomes reveals extensive copy number variation in cannabinoid synthesis and pathogen resistance genes.</title>
        <authorList>
            <person name="Mckernan K.J."/>
            <person name="Helbert Y."/>
            <person name="Kane L.T."/>
            <person name="Ebling H."/>
            <person name="Zhang L."/>
            <person name="Liu B."/>
            <person name="Eaton Z."/>
            <person name="Mclaughlin S."/>
            <person name="Kingan S."/>
            <person name="Baybayan P."/>
            <person name="Concepcion G."/>
            <person name="Jordan M."/>
            <person name="Riva A."/>
            <person name="Barbazuk W."/>
            <person name="Harkins T."/>
        </authorList>
    </citation>
    <scope>NUCLEOTIDE SEQUENCE [LARGE SCALE GENOMIC DNA]</scope>
    <source>
        <strain evidence="11 12">cv. Jamaican Lion 4</strain>
        <strain evidence="9">Father</strain>
        <strain evidence="10">Mother</strain>
        <tissue evidence="10">Leaf</tissue>
    </source>
</reference>
<dbReference type="GO" id="GO:0032259">
    <property type="term" value="P:methylation"/>
    <property type="evidence" value="ECO:0007669"/>
    <property type="project" value="UniProtKB-KW"/>
</dbReference>
<keyword evidence="12" id="KW-1185">Reference proteome</keyword>
<organism evidence="10 11">
    <name type="scientific">Cannabis sativa</name>
    <name type="common">Hemp</name>
    <name type="synonym">Marijuana</name>
    <dbReference type="NCBI Taxonomy" id="3483"/>
    <lineage>
        <taxon>Eukaryota</taxon>
        <taxon>Viridiplantae</taxon>
        <taxon>Streptophyta</taxon>
        <taxon>Embryophyta</taxon>
        <taxon>Tracheophyta</taxon>
        <taxon>Spermatophyta</taxon>
        <taxon>Magnoliopsida</taxon>
        <taxon>eudicotyledons</taxon>
        <taxon>Gunneridae</taxon>
        <taxon>Pentapetalae</taxon>
        <taxon>rosids</taxon>
        <taxon>fabids</taxon>
        <taxon>Rosales</taxon>
        <taxon>Cannabaceae</taxon>
        <taxon>Cannabis</taxon>
    </lineage>
</organism>
<evidence type="ECO:0000256" key="7">
    <source>
        <dbReference type="ARBA" id="ARBA00022679"/>
    </source>
</evidence>
<dbReference type="GO" id="GO:0005634">
    <property type="term" value="C:nucleus"/>
    <property type="evidence" value="ECO:0007669"/>
    <property type="project" value="UniProtKB-SubCell"/>
</dbReference>
<accession>A0A7J6GQC0</accession>
<comment type="subcellular location">
    <subcellularLocation>
        <location evidence="2">Cytoplasm</location>
    </subcellularLocation>
    <subcellularLocation>
        <location evidence="1">Nucleus</location>
    </subcellularLocation>
</comment>
<name>A0A7J6GQC0_CANSA</name>
<dbReference type="InterPro" id="IPR029063">
    <property type="entry name" value="SAM-dependent_MTases_sf"/>
</dbReference>
<evidence type="ECO:0000256" key="2">
    <source>
        <dbReference type="ARBA" id="ARBA00004496"/>
    </source>
</evidence>
<evidence type="ECO:0000256" key="5">
    <source>
        <dbReference type="ARBA" id="ARBA00022490"/>
    </source>
</evidence>
<evidence type="ECO:0000256" key="3">
    <source>
        <dbReference type="ARBA" id="ARBA00011914"/>
    </source>
</evidence>
<protein>
    <recommendedName>
        <fullName evidence="4">Calmodulin-lysine N-methyltransferase</fullName>
        <ecNumber evidence="3">2.1.1.60</ecNumber>
    </recommendedName>
</protein>
<keyword evidence="6" id="KW-0489">Methyltransferase</keyword>
<dbReference type="Gene3D" id="3.40.50.150">
    <property type="entry name" value="Vaccinia Virus protein VP39"/>
    <property type="match status" value="1"/>
</dbReference>
<sequence length="336" mass="37902">MLETKTKKESDGHTIEDHDQLVLYDLPLRSLTPSSHLIQTPSDPSIVVKQCGLLQRSPHSKFLGLNSLCQLKCHECHDTGKEKNCLPQVGQWNMMNKVYNLRVHLHDADESDNKLDPMNLSDIRERFLNALEAEGQSQNTIKRISRKAMQGFNMIPYHLVNEDSEEEAIILNRRNGNYNSKDATLCYTLPIHGNGALNNKLFLTQRVNNVADISDLEFCNKHDIDNTGLWPSEDVLAYFCLSHADLFMIHFCFLTLLGSKRVIELGSGYGLAGLVIAAVTDATEVIISDGNPQDAEDDCTEALNMDDRYIKAYSRQATARKELGKLKECLEVDVFF</sequence>
<dbReference type="EMBL" id="JAATIQ010000874">
    <property type="protein sequence ID" value="KAF4346997.1"/>
    <property type="molecule type" value="Genomic_DNA"/>
</dbReference>
<dbReference type="EC" id="2.1.1.60" evidence="3"/>
<dbReference type="Proteomes" id="UP000583929">
    <property type="component" value="Unassembled WGS sequence"/>
</dbReference>
<keyword evidence="8" id="KW-0539">Nucleus</keyword>
<dbReference type="PANTHER" id="PTHR13539:SF3">
    <property type="entry name" value="CALMODULIN-LYSINE N-METHYLTRANSFERASE"/>
    <property type="match status" value="1"/>
</dbReference>
<dbReference type="Pfam" id="PF10294">
    <property type="entry name" value="Methyltransf_16"/>
    <property type="match status" value="1"/>
</dbReference>
<dbReference type="Proteomes" id="UP000525078">
    <property type="component" value="Unassembled WGS sequence"/>
</dbReference>
<evidence type="ECO:0000256" key="4">
    <source>
        <dbReference type="ARBA" id="ARBA00020594"/>
    </source>
</evidence>